<accession>A0ACC2HH13</accession>
<proteinExistence type="predicted"/>
<sequence length="47" mass="5017">MDTLFAGHLEFRAAMGGTQPGRTPAHPSEDRPGCRVSTDGEVHRLPG</sequence>
<reference evidence="1" key="1">
    <citation type="submission" date="2021-05" db="EMBL/GenBank/DDBJ databases">
        <authorList>
            <person name="Pan Q."/>
            <person name="Jouanno E."/>
            <person name="Zahm M."/>
            <person name="Klopp C."/>
            <person name="Cabau C."/>
            <person name="Louis A."/>
            <person name="Berthelot C."/>
            <person name="Parey E."/>
            <person name="Roest Crollius H."/>
            <person name="Montfort J."/>
            <person name="Robinson-Rechavi M."/>
            <person name="Bouchez O."/>
            <person name="Lampietro C."/>
            <person name="Lopez Roques C."/>
            <person name="Donnadieu C."/>
            <person name="Postlethwait J."/>
            <person name="Bobe J."/>
            <person name="Dillon D."/>
            <person name="Chandos A."/>
            <person name="von Hippel F."/>
            <person name="Guiguen Y."/>
        </authorList>
    </citation>
    <scope>NUCLEOTIDE SEQUENCE</scope>
    <source>
        <strain evidence="1">YG-Jan2019</strain>
    </source>
</reference>
<comment type="caution">
    <text evidence="1">The sequence shown here is derived from an EMBL/GenBank/DDBJ whole genome shotgun (WGS) entry which is preliminary data.</text>
</comment>
<protein>
    <submittedName>
        <fullName evidence="1">Uncharacterized protein</fullName>
    </submittedName>
</protein>
<gene>
    <name evidence="1" type="ORF">DPEC_G00019150</name>
</gene>
<dbReference type="EMBL" id="CM055729">
    <property type="protein sequence ID" value="KAJ8014768.1"/>
    <property type="molecule type" value="Genomic_DNA"/>
</dbReference>
<keyword evidence="2" id="KW-1185">Reference proteome</keyword>
<feature type="non-terminal residue" evidence="1">
    <location>
        <position position="47"/>
    </location>
</feature>
<dbReference type="Proteomes" id="UP001157502">
    <property type="component" value="Chromosome 2"/>
</dbReference>
<evidence type="ECO:0000313" key="2">
    <source>
        <dbReference type="Proteomes" id="UP001157502"/>
    </source>
</evidence>
<organism evidence="1 2">
    <name type="scientific">Dallia pectoralis</name>
    <name type="common">Alaska blackfish</name>
    <dbReference type="NCBI Taxonomy" id="75939"/>
    <lineage>
        <taxon>Eukaryota</taxon>
        <taxon>Metazoa</taxon>
        <taxon>Chordata</taxon>
        <taxon>Craniata</taxon>
        <taxon>Vertebrata</taxon>
        <taxon>Euteleostomi</taxon>
        <taxon>Actinopterygii</taxon>
        <taxon>Neopterygii</taxon>
        <taxon>Teleostei</taxon>
        <taxon>Protacanthopterygii</taxon>
        <taxon>Esociformes</taxon>
        <taxon>Umbridae</taxon>
        <taxon>Dallia</taxon>
    </lineage>
</organism>
<evidence type="ECO:0000313" key="1">
    <source>
        <dbReference type="EMBL" id="KAJ8014768.1"/>
    </source>
</evidence>
<name>A0ACC2HH13_DALPE</name>